<evidence type="ECO:0000313" key="2">
    <source>
        <dbReference type="EMBL" id="CAA9333076.1"/>
    </source>
</evidence>
<dbReference type="EMBL" id="CADCUB010000096">
    <property type="protein sequence ID" value="CAA9333076.1"/>
    <property type="molecule type" value="Genomic_DNA"/>
</dbReference>
<dbReference type="AlphaFoldDB" id="A0A6J4LIG5"/>
<feature type="region of interest" description="Disordered" evidence="1">
    <location>
        <begin position="100"/>
        <end position="158"/>
    </location>
</feature>
<feature type="region of interest" description="Disordered" evidence="1">
    <location>
        <begin position="1"/>
        <end position="30"/>
    </location>
</feature>
<proteinExistence type="predicted"/>
<gene>
    <name evidence="2" type="ORF">AVDCRST_MAG07-1877</name>
</gene>
<name>A0A6J4LIG5_9ACTN</name>
<protein>
    <submittedName>
        <fullName evidence="2">Efflux ABC transporter, permease protein</fullName>
    </submittedName>
</protein>
<feature type="non-terminal residue" evidence="2">
    <location>
        <position position="1"/>
    </location>
</feature>
<organism evidence="2">
    <name type="scientific">uncultured Frankineae bacterium</name>
    <dbReference type="NCBI Taxonomy" id="437475"/>
    <lineage>
        <taxon>Bacteria</taxon>
        <taxon>Bacillati</taxon>
        <taxon>Actinomycetota</taxon>
        <taxon>Actinomycetes</taxon>
        <taxon>Frankiales</taxon>
        <taxon>environmental samples</taxon>
    </lineage>
</organism>
<reference evidence="2" key="1">
    <citation type="submission" date="2020-02" db="EMBL/GenBank/DDBJ databases">
        <authorList>
            <person name="Meier V. D."/>
        </authorList>
    </citation>
    <scope>NUCLEOTIDE SEQUENCE</scope>
    <source>
        <strain evidence="2">AVDCRST_MAG07</strain>
    </source>
</reference>
<feature type="compositionally biased region" description="Basic and acidic residues" evidence="1">
    <location>
        <begin position="123"/>
        <end position="145"/>
    </location>
</feature>
<evidence type="ECO:0000256" key="1">
    <source>
        <dbReference type="SAM" id="MobiDB-lite"/>
    </source>
</evidence>
<sequence length="268" mass="29372">ERTRVLPHGPVAAAQDRAGGAGRRGLPRGDHVPPLLALDDVLLGRRADDLPAGVRVRLRLARRACRRLRLHRLRRHRHRRDRRAVRIGVPGHVRHLHQAGVPEDVRRGAGDAGGHRGAGRRRGAVDRAALRGARRRPDARGDRLRPAAVVGHAARPADRRADRLRLRGLRHLGVGHRAVDRLLRLRHLGGGDAAVPRRGHLLPDRRAARLGLDGGAAQPALPLRRAGPLRRVRLLVADRPRPRRRTGGVRRRHVAAGRAQAACAPGAL</sequence>
<accession>A0A6J4LIG5</accession>
<feature type="non-terminal residue" evidence="2">
    <location>
        <position position="268"/>
    </location>
</feature>